<dbReference type="AlphaFoldDB" id="A0A6C0EIR2"/>
<feature type="domain" description="T-SNARE coiled-coil homology" evidence="3">
    <location>
        <begin position="17"/>
        <end position="66"/>
    </location>
</feature>
<keyword evidence="2" id="KW-0472">Membrane</keyword>
<dbReference type="Gene3D" id="1.20.5.110">
    <property type="match status" value="1"/>
</dbReference>
<feature type="coiled-coil region" evidence="1">
    <location>
        <begin position="14"/>
        <end position="41"/>
    </location>
</feature>
<evidence type="ECO:0000256" key="2">
    <source>
        <dbReference type="SAM" id="Phobius"/>
    </source>
</evidence>
<evidence type="ECO:0000256" key="1">
    <source>
        <dbReference type="SAM" id="Coils"/>
    </source>
</evidence>
<name>A0A6C0EIR2_9ZZZZ</name>
<reference evidence="4" key="1">
    <citation type="journal article" date="2020" name="Nature">
        <title>Giant virus diversity and host interactions through global metagenomics.</title>
        <authorList>
            <person name="Schulz F."/>
            <person name="Roux S."/>
            <person name="Paez-Espino D."/>
            <person name="Jungbluth S."/>
            <person name="Walsh D.A."/>
            <person name="Denef V.J."/>
            <person name="McMahon K.D."/>
            <person name="Konstantinidis K.T."/>
            <person name="Eloe-Fadrosh E.A."/>
            <person name="Kyrpides N.C."/>
            <person name="Woyke T."/>
        </authorList>
    </citation>
    <scope>NUCLEOTIDE SEQUENCE</scope>
    <source>
        <strain evidence="4">GVMAG-M-3300001351-8</strain>
    </source>
</reference>
<sequence length="117" mass="12744">MQSKNDPVDESLKYKALLKDIKDLNDINRDLTQLMNTQNDQLNLIENLTDKTVETVKESNKELEIASKYNIKFKPIIIGGLIGASLLSPVSLLVGINTLYLMAGGGIAGSIVGKKLA</sequence>
<protein>
    <recommendedName>
        <fullName evidence="3">t-SNARE coiled-coil homology domain-containing protein</fullName>
    </recommendedName>
</protein>
<evidence type="ECO:0000259" key="3">
    <source>
        <dbReference type="PROSITE" id="PS50192"/>
    </source>
</evidence>
<dbReference type="SUPFAM" id="SSF58038">
    <property type="entry name" value="SNARE fusion complex"/>
    <property type="match status" value="1"/>
</dbReference>
<dbReference type="InterPro" id="IPR000727">
    <property type="entry name" value="T_SNARE_dom"/>
</dbReference>
<keyword evidence="1" id="KW-0175">Coiled coil</keyword>
<dbReference type="PROSITE" id="PS50192">
    <property type="entry name" value="T_SNARE"/>
    <property type="match status" value="1"/>
</dbReference>
<dbReference type="EMBL" id="MN738868">
    <property type="protein sequence ID" value="QHT29084.1"/>
    <property type="molecule type" value="Genomic_DNA"/>
</dbReference>
<feature type="transmembrane region" description="Helical" evidence="2">
    <location>
        <begin position="76"/>
        <end position="96"/>
    </location>
</feature>
<keyword evidence="2" id="KW-0812">Transmembrane</keyword>
<evidence type="ECO:0000313" key="4">
    <source>
        <dbReference type="EMBL" id="QHT29084.1"/>
    </source>
</evidence>
<proteinExistence type="predicted"/>
<accession>A0A6C0EIR2</accession>
<keyword evidence="2" id="KW-1133">Transmembrane helix</keyword>
<organism evidence="4">
    <name type="scientific">viral metagenome</name>
    <dbReference type="NCBI Taxonomy" id="1070528"/>
    <lineage>
        <taxon>unclassified sequences</taxon>
        <taxon>metagenomes</taxon>
        <taxon>organismal metagenomes</taxon>
    </lineage>
</organism>